<dbReference type="AlphaFoldDB" id="A0A8T0DVF5"/>
<gene>
    <name evidence="1" type="ORF">P879_04142</name>
</gene>
<reference evidence="1 2" key="1">
    <citation type="submission" date="2019-07" db="EMBL/GenBank/DDBJ databases">
        <title>Annotation for the trematode Paragonimus westermani.</title>
        <authorList>
            <person name="Choi Y.-J."/>
        </authorList>
    </citation>
    <scope>NUCLEOTIDE SEQUENCE [LARGE SCALE GENOMIC DNA]</scope>
    <source>
        <strain evidence="1">180907_Pwestermani</strain>
    </source>
</reference>
<dbReference type="OrthoDB" id="6263945at2759"/>
<dbReference type="EMBL" id="JTDF01000960">
    <property type="protein sequence ID" value="KAF8570697.1"/>
    <property type="molecule type" value="Genomic_DNA"/>
</dbReference>
<name>A0A8T0DVF5_9TREM</name>
<dbReference type="Proteomes" id="UP000699462">
    <property type="component" value="Unassembled WGS sequence"/>
</dbReference>
<evidence type="ECO:0000313" key="1">
    <source>
        <dbReference type="EMBL" id="KAF8570697.1"/>
    </source>
</evidence>
<comment type="caution">
    <text evidence="1">The sequence shown here is derived from an EMBL/GenBank/DDBJ whole genome shotgun (WGS) entry which is preliminary data.</text>
</comment>
<accession>A0A8T0DVF5</accession>
<organism evidence="1 2">
    <name type="scientific">Paragonimus westermani</name>
    <dbReference type="NCBI Taxonomy" id="34504"/>
    <lineage>
        <taxon>Eukaryota</taxon>
        <taxon>Metazoa</taxon>
        <taxon>Spiralia</taxon>
        <taxon>Lophotrochozoa</taxon>
        <taxon>Platyhelminthes</taxon>
        <taxon>Trematoda</taxon>
        <taxon>Digenea</taxon>
        <taxon>Plagiorchiida</taxon>
        <taxon>Troglotremata</taxon>
        <taxon>Troglotrematidae</taxon>
        <taxon>Paragonimus</taxon>
    </lineage>
</organism>
<protein>
    <recommendedName>
        <fullName evidence="3">BZIP domain-containing protein</fullName>
    </recommendedName>
</protein>
<proteinExistence type="predicted"/>
<evidence type="ECO:0008006" key="3">
    <source>
        <dbReference type="Google" id="ProtNLM"/>
    </source>
</evidence>
<keyword evidence="2" id="KW-1185">Reference proteome</keyword>
<sequence length="205" mass="22789">MDTINYQVFGVSFCGALTQGLKGVDFYWDDADEESNCASASASSAASLGGLPSDSVTFTNSYLESDSGVDDRLDVPLEVIDLFVDYANSSSSLCSTPVSHCTNEGSLVPHCLLDHRTHRHQGASTGMSKFPKKFAACDDHKTLRKKEINREASFRYRRRLKARWVQLKCDLDAAMASYRRARLAYVKAEQTFCVVENLFLRLFAS</sequence>
<evidence type="ECO:0000313" key="2">
    <source>
        <dbReference type="Proteomes" id="UP000699462"/>
    </source>
</evidence>